<dbReference type="GO" id="GO:0003677">
    <property type="term" value="F:DNA binding"/>
    <property type="evidence" value="ECO:0007669"/>
    <property type="project" value="UniProtKB-KW"/>
</dbReference>
<dbReference type="PANTHER" id="PTHR33164">
    <property type="entry name" value="TRANSCRIPTIONAL REGULATOR, MARR FAMILY"/>
    <property type="match status" value="1"/>
</dbReference>
<dbReference type="InterPro" id="IPR000835">
    <property type="entry name" value="HTH_MarR-typ"/>
</dbReference>
<gene>
    <name evidence="2" type="ORF">FB458_3592</name>
</gene>
<dbReference type="PRINTS" id="PR00598">
    <property type="entry name" value="HTHMARR"/>
</dbReference>
<dbReference type="PANTHER" id="PTHR33164:SF94">
    <property type="entry name" value="TRANSCRIPTIONAL REGULATORY PROTEIN-RELATED"/>
    <property type="match status" value="1"/>
</dbReference>
<dbReference type="SUPFAM" id="SSF46785">
    <property type="entry name" value="Winged helix' DNA-binding domain"/>
    <property type="match status" value="1"/>
</dbReference>
<dbReference type="Proteomes" id="UP000317893">
    <property type="component" value="Unassembled WGS sequence"/>
</dbReference>
<keyword evidence="2" id="KW-0238">DNA-binding</keyword>
<comment type="caution">
    <text evidence="2">The sequence shown here is derived from an EMBL/GenBank/DDBJ whole genome shotgun (WGS) entry which is preliminary data.</text>
</comment>
<feature type="domain" description="HTH marR-type" evidence="1">
    <location>
        <begin position="11"/>
        <end position="146"/>
    </location>
</feature>
<proteinExistence type="predicted"/>
<evidence type="ECO:0000313" key="3">
    <source>
        <dbReference type="Proteomes" id="UP000317893"/>
    </source>
</evidence>
<protein>
    <submittedName>
        <fullName evidence="2">DNA-binding MarR family transcriptional regulator</fullName>
    </submittedName>
</protein>
<keyword evidence="3" id="KW-1185">Reference proteome</keyword>
<dbReference type="GO" id="GO:0006950">
    <property type="term" value="P:response to stress"/>
    <property type="evidence" value="ECO:0007669"/>
    <property type="project" value="TreeGrafter"/>
</dbReference>
<dbReference type="Gene3D" id="1.10.10.10">
    <property type="entry name" value="Winged helix-like DNA-binding domain superfamily/Winged helix DNA-binding domain"/>
    <property type="match status" value="1"/>
</dbReference>
<dbReference type="SMART" id="SM00347">
    <property type="entry name" value="HTH_MARR"/>
    <property type="match status" value="1"/>
</dbReference>
<organism evidence="2 3">
    <name type="scientific">Lapillicoccus jejuensis</name>
    <dbReference type="NCBI Taxonomy" id="402171"/>
    <lineage>
        <taxon>Bacteria</taxon>
        <taxon>Bacillati</taxon>
        <taxon>Actinomycetota</taxon>
        <taxon>Actinomycetes</taxon>
        <taxon>Micrococcales</taxon>
        <taxon>Intrasporangiaceae</taxon>
        <taxon>Lapillicoccus</taxon>
    </lineage>
</organism>
<dbReference type="InterPro" id="IPR036390">
    <property type="entry name" value="WH_DNA-bd_sf"/>
</dbReference>
<name>A0A542E5B9_9MICO</name>
<dbReference type="GO" id="GO:0003700">
    <property type="term" value="F:DNA-binding transcription factor activity"/>
    <property type="evidence" value="ECO:0007669"/>
    <property type="project" value="InterPro"/>
</dbReference>
<evidence type="ECO:0000259" key="1">
    <source>
        <dbReference type="PROSITE" id="PS50995"/>
    </source>
</evidence>
<sequence length="146" mass="15434">MRAYDGFMSDHVSLFADLSFAQVRLLDAVETRLRADAGMETSSFLPLLAVSEHEGARVQDVALALGISVGGASKAVDRLERAGWVKRKSHPTDRRSSTISVTAAGRRALAKGGKAVEAAVDGSVTLAASKRTALQGALAQLRTDLR</sequence>
<evidence type="ECO:0000313" key="2">
    <source>
        <dbReference type="EMBL" id="TQJ10469.1"/>
    </source>
</evidence>
<dbReference type="AlphaFoldDB" id="A0A542E5B9"/>
<reference evidence="2 3" key="1">
    <citation type="submission" date="2019-06" db="EMBL/GenBank/DDBJ databases">
        <title>Sequencing the genomes of 1000 actinobacteria strains.</title>
        <authorList>
            <person name="Klenk H.-P."/>
        </authorList>
    </citation>
    <scope>NUCLEOTIDE SEQUENCE [LARGE SCALE GENOMIC DNA]</scope>
    <source>
        <strain evidence="2 3">DSM 18607</strain>
    </source>
</reference>
<dbReference type="InterPro" id="IPR039422">
    <property type="entry name" value="MarR/SlyA-like"/>
</dbReference>
<dbReference type="EMBL" id="VFMN01000001">
    <property type="protein sequence ID" value="TQJ10469.1"/>
    <property type="molecule type" value="Genomic_DNA"/>
</dbReference>
<dbReference type="PROSITE" id="PS50995">
    <property type="entry name" value="HTH_MARR_2"/>
    <property type="match status" value="1"/>
</dbReference>
<dbReference type="Pfam" id="PF12802">
    <property type="entry name" value="MarR_2"/>
    <property type="match status" value="1"/>
</dbReference>
<dbReference type="InterPro" id="IPR036388">
    <property type="entry name" value="WH-like_DNA-bd_sf"/>
</dbReference>
<accession>A0A542E5B9</accession>